<keyword evidence="2" id="KW-1185">Reference proteome</keyword>
<organism evidence="1 2">
    <name type="scientific">Conchiformibius steedae</name>
    <dbReference type="NCBI Taxonomy" id="153493"/>
    <lineage>
        <taxon>Bacteria</taxon>
        <taxon>Pseudomonadati</taxon>
        <taxon>Pseudomonadota</taxon>
        <taxon>Betaproteobacteria</taxon>
        <taxon>Neisseriales</taxon>
        <taxon>Neisseriaceae</taxon>
        <taxon>Conchiformibius</taxon>
    </lineage>
</organism>
<evidence type="ECO:0000313" key="1">
    <source>
        <dbReference type="EMBL" id="RRD90424.1"/>
    </source>
</evidence>
<dbReference type="CDD" id="cd08054">
    <property type="entry name" value="gp6"/>
    <property type="match status" value="1"/>
</dbReference>
<dbReference type="NCBIfam" id="TIGR01560">
    <property type="entry name" value="put_DNA_pack"/>
    <property type="match status" value="1"/>
</dbReference>
<dbReference type="InterPro" id="IPR006450">
    <property type="entry name" value="Phage_HK97_gp6-like"/>
</dbReference>
<dbReference type="RefSeq" id="WP_124794652.1">
    <property type="nucleotide sequence ID" value="NZ_RQYC01000006.1"/>
</dbReference>
<dbReference type="OrthoDB" id="8613667at2"/>
<sequence length="104" mass="11678">MIALELAKLHARIDGDEEDTLLQLLLDGAVEHCRAYLNCPLYADEQEQVAGEAAGDTEGVVLNKDIQTAILLTFSWRYAHREDTAERPLAADRLLDKYRKRPGV</sequence>
<name>A0A3P2A4U3_9NEIS</name>
<accession>A0A3P2A4U3</accession>
<dbReference type="AlphaFoldDB" id="A0A3P2A4U3"/>
<evidence type="ECO:0000313" key="2">
    <source>
        <dbReference type="Proteomes" id="UP000269923"/>
    </source>
</evidence>
<proteinExistence type="predicted"/>
<dbReference type="Gene3D" id="1.10.3230.30">
    <property type="entry name" value="Phage gp6-like head-tail connector protein"/>
    <property type="match status" value="1"/>
</dbReference>
<dbReference type="Pfam" id="PF05135">
    <property type="entry name" value="Phage_connect_1"/>
    <property type="match status" value="1"/>
</dbReference>
<protein>
    <submittedName>
        <fullName evidence="1">Phage gp6-like head-tail connector protein</fullName>
    </submittedName>
</protein>
<gene>
    <name evidence="1" type="ORF">EII21_05765</name>
</gene>
<comment type="caution">
    <text evidence="1">The sequence shown here is derived from an EMBL/GenBank/DDBJ whole genome shotgun (WGS) entry which is preliminary data.</text>
</comment>
<dbReference type="Proteomes" id="UP000269923">
    <property type="component" value="Unassembled WGS sequence"/>
</dbReference>
<dbReference type="EMBL" id="RQYC01000006">
    <property type="protein sequence ID" value="RRD90424.1"/>
    <property type="molecule type" value="Genomic_DNA"/>
</dbReference>
<dbReference type="InterPro" id="IPR021146">
    <property type="entry name" value="Phage_gp6-like_head-tail"/>
</dbReference>
<reference evidence="1 2" key="1">
    <citation type="submission" date="2018-11" db="EMBL/GenBank/DDBJ databases">
        <title>Genomes From Bacteria Associated with the Canine Oral Cavity: a Test Case for Automated Genome-Based Taxonomic Assignment.</title>
        <authorList>
            <person name="Coil D.A."/>
            <person name="Jospin G."/>
            <person name="Darling A.E."/>
            <person name="Wallis C."/>
            <person name="Davis I.J."/>
            <person name="Harris S."/>
            <person name="Eisen J.A."/>
            <person name="Holcombe L.J."/>
            <person name="O'Flynn C."/>
        </authorList>
    </citation>
    <scope>NUCLEOTIDE SEQUENCE [LARGE SCALE GENOMIC DNA]</scope>
    <source>
        <strain evidence="1 2">COT-280</strain>
    </source>
</reference>